<dbReference type="AlphaFoldDB" id="A0A3B7MJ49"/>
<feature type="transmembrane region" description="Helical" evidence="5">
    <location>
        <begin position="307"/>
        <end position="330"/>
    </location>
</feature>
<proteinExistence type="predicted"/>
<organism evidence="6 7">
    <name type="scientific">Paraflavitalea soli</name>
    <dbReference type="NCBI Taxonomy" id="2315862"/>
    <lineage>
        <taxon>Bacteria</taxon>
        <taxon>Pseudomonadati</taxon>
        <taxon>Bacteroidota</taxon>
        <taxon>Chitinophagia</taxon>
        <taxon>Chitinophagales</taxon>
        <taxon>Chitinophagaceae</taxon>
        <taxon>Paraflavitalea</taxon>
    </lineage>
</organism>
<evidence type="ECO:0000313" key="7">
    <source>
        <dbReference type="Proteomes" id="UP000263900"/>
    </source>
</evidence>
<comment type="subcellular location">
    <subcellularLocation>
        <location evidence="1">Membrane</location>
        <topology evidence="1">Multi-pass membrane protein</topology>
    </subcellularLocation>
</comment>
<dbReference type="InterPro" id="IPR002797">
    <property type="entry name" value="Polysacc_synth"/>
</dbReference>
<evidence type="ECO:0000256" key="1">
    <source>
        <dbReference type="ARBA" id="ARBA00004141"/>
    </source>
</evidence>
<feature type="transmembrane region" description="Helical" evidence="5">
    <location>
        <begin position="64"/>
        <end position="81"/>
    </location>
</feature>
<dbReference type="Proteomes" id="UP000263900">
    <property type="component" value="Chromosome"/>
</dbReference>
<feature type="transmembrane region" description="Helical" evidence="5">
    <location>
        <begin position="25"/>
        <end position="44"/>
    </location>
</feature>
<keyword evidence="7" id="KW-1185">Reference proteome</keyword>
<dbReference type="GO" id="GO:0016020">
    <property type="term" value="C:membrane"/>
    <property type="evidence" value="ECO:0007669"/>
    <property type="project" value="UniProtKB-SubCell"/>
</dbReference>
<feature type="transmembrane region" description="Helical" evidence="5">
    <location>
        <begin position="130"/>
        <end position="152"/>
    </location>
</feature>
<keyword evidence="2 5" id="KW-0812">Transmembrane</keyword>
<evidence type="ECO:0000256" key="4">
    <source>
        <dbReference type="ARBA" id="ARBA00023136"/>
    </source>
</evidence>
<dbReference type="RefSeq" id="WP_119050329.1">
    <property type="nucleotide sequence ID" value="NZ_CP032157.1"/>
</dbReference>
<keyword evidence="4 5" id="KW-0472">Membrane</keyword>
<dbReference type="EMBL" id="CP032157">
    <property type="protein sequence ID" value="AXY74442.1"/>
    <property type="molecule type" value="Genomic_DNA"/>
</dbReference>
<dbReference type="PANTHER" id="PTHR43424:SF1">
    <property type="entry name" value="LOCUS PUTATIVE PROTEIN 1-RELATED"/>
    <property type="match status" value="1"/>
</dbReference>
<feature type="transmembrane region" description="Helical" evidence="5">
    <location>
        <begin position="433"/>
        <end position="450"/>
    </location>
</feature>
<dbReference type="OrthoDB" id="9815702at2"/>
<evidence type="ECO:0000256" key="2">
    <source>
        <dbReference type="ARBA" id="ARBA00022692"/>
    </source>
</evidence>
<feature type="transmembrane region" description="Helical" evidence="5">
    <location>
        <begin position="371"/>
        <end position="390"/>
    </location>
</feature>
<dbReference type="InterPro" id="IPR052556">
    <property type="entry name" value="PolySynth_Transporter"/>
</dbReference>
<evidence type="ECO:0000256" key="3">
    <source>
        <dbReference type="ARBA" id="ARBA00022989"/>
    </source>
</evidence>
<dbReference type="KEGG" id="pseg:D3H65_10840"/>
<reference evidence="6 7" key="1">
    <citation type="submission" date="2018-09" db="EMBL/GenBank/DDBJ databases">
        <title>Genome sequencing of strain 6GH32-13.</title>
        <authorList>
            <person name="Weon H.-Y."/>
            <person name="Heo J."/>
            <person name="Kwon S.-W."/>
        </authorList>
    </citation>
    <scope>NUCLEOTIDE SEQUENCE [LARGE SCALE GENOMIC DNA]</scope>
    <source>
        <strain evidence="6 7">5GH32-13</strain>
    </source>
</reference>
<dbReference type="CDD" id="cd13128">
    <property type="entry name" value="MATE_Wzx_like"/>
    <property type="match status" value="1"/>
</dbReference>
<dbReference type="Pfam" id="PF01943">
    <property type="entry name" value="Polysacc_synt"/>
    <property type="match status" value="1"/>
</dbReference>
<feature type="transmembrane region" description="Helical" evidence="5">
    <location>
        <begin position="396"/>
        <end position="417"/>
    </location>
</feature>
<feature type="transmembrane region" description="Helical" evidence="5">
    <location>
        <begin position="185"/>
        <end position="208"/>
    </location>
</feature>
<feature type="transmembrane region" description="Helical" evidence="5">
    <location>
        <begin position="159"/>
        <end position="179"/>
    </location>
</feature>
<evidence type="ECO:0000313" key="6">
    <source>
        <dbReference type="EMBL" id="AXY74442.1"/>
    </source>
</evidence>
<name>A0A3B7MJ49_9BACT</name>
<feature type="transmembrane region" description="Helical" evidence="5">
    <location>
        <begin position="456"/>
        <end position="475"/>
    </location>
</feature>
<evidence type="ECO:0000256" key="5">
    <source>
        <dbReference type="SAM" id="Phobius"/>
    </source>
</evidence>
<gene>
    <name evidence="6" type="ORF">D3H65_10840</name>
</gene>
<protein>
    <submittedName>
        <fullName evidence="6">Flippase</fullName>
    </submittedName>
</protein>
<dbReference type="PANTHER" id="PTHR43424">
    <property type="entry name" value="LOCUS PUTATIVE PROTEIN 1-RELATED"/>
    <property type="match status" value="1"/>
</dbReference>
<keyword evidence="3 5" id="KW-1133">Transmembrane helix</keyword>
<feature type="transmembrane region" description="Helical" evidence="5">
    <location>
        <begin position="102"/>
        <end position="124"/>
    </location>
</feature>
<sequence length="503" mass="57103">MGQFNEYAYVYALKLILLASLKRNLVYNYILSASQVLLPIVSIPYVSRILTPEGIGRVSFIDSFTYYFITIAEFGMVVYGMREIARHRDDREARGKLVSELLMLHVVTSAITLFLYAIAVFFAWKHIHDIRLLLFSLSYLLVNFFACEWYFLGMEQFRYITLRSLVTRGLGLVSIFILIKQPEDYYLYYGIIAGAAVLNSLGNIYYLFKSVPVSFKKVNWKKHIAHTQFIWFICLTDGVTLLLDNVFLQLMSTAVAVGYYAFSMKIVRSSTVLLTDSLIVFFPRIVTLIKEGNKAQLQAVISRNSQFLIFFAVPLCAGIFLLAEPLIAIFLGPQFMPVVSDIRILALFPLLRTCNLFLSKQVLIAWGKEKLYLRSSIAGSLAFIVLSLLLSRYWADVGACCAIVAAEVTTLVINYYYARRVAGELQLFETKELSHAFGSALVFIPVIWGIQQLAQAPLLVLLLSIAACIVVYGLVQFFVMRNHFAVIVWEAVKRKSLQTIYNN</sequence>
<feature type="transmembrane region" description="Helical" evidence="5">
    <location>
        <begin position="229"/>
        <end position="260"/>
    </location>
</feature>
<accession>A0A3B7MJ49</accession>
<feature type="transmembrane region" description="Helical" evidence="5">
    <location>
        <begin position="266"/>
        <end position="286"/>
    </location>
</feature>